<keyword evidence="3" id="KW-1185">Reference proteome</keyword>
<gene>
    <name evidence="2" type="ORF">RF679_17305</name>
</gene>
<name>A0ABY9RHS0_9BURK</name>
<sequence length="335" mass="36577">MLLHYLFLESVPRKNWTIDKPNQVPLAINLKVEAPEPTLALAPPTTKAKKKSKPRTTTSTSQLNSSQKDAQTPEFSKEETPAISVAEDAAPSPEAIVESPNTETPFSLRLPPPAEMKMEVSYTKANSTPTNGFGSLTWNTDGTSYSASLEVGIDLLLTTINLIQLNSEGVITSEGLAPTQSTDTRRNRSTTAIHFKHADKQIIFSSSNKIVAMEAGAQDALSVLMQLAAIGNSDAKRLAAGSSIAIQVAEGRDAQQFFFEVLGEEQIDSKLGEDGRLHTVHLIRPPRPGSYNSTLEIWLAPEKSWYPVRIKNTESNGTVTLQTITEIVQRRILLK</sequence>
<evidence type="ECO:0000313" key="2">
    <source>
        <dbReference type="EMBL" id="WMW80383.1"/>
    </source>
</evidence>
<organism evidence="2 3">
    <name type="scientific">Undibacterium cyanobacteriorum</name>
    <dbReference type="NCBI Taxonomy" id="3073561"/>
    <lineage>
        <taxon>Bacteria</taxon>
        <taxon>Pseudomonadati</taxon>
        <taxon>Pseudomonadota</taxon>
        <taxon>Betaproteobacteria</taxon>
        <taxon>Burkholderiales</taxon>
        <taxon>Oxalobacteraceae</taxon>
        <taxon>Undibacterium</taxon>
    </lineage>
</organism>
<accession>A0ABY9RHS0</accession>
<dbReference type="EMBL" id="CP133720">
    <property type="protein sequence ID" value="WMW80383.1"/>
    <property type="molecule type" value="Genomic_DNA"/>
</dbReference>
<proteinExistence type="predicted"/>
<feature type="compositionally biased region" description="Low complexity" evidence="1">
    <location>
        <begin position="55"/>
        <end position="67"/>
    </location>
</feature>
<dbReference type="RefSeq" id="WP_309481876.1">
    <property type="nucleotide sequence ID" value="NZ_CP133720.1"/>
</dbReference>
<reference evidence="2" key="1">
    <citation type="submission" date="2023-09" db="EMBL/GenBank/DDBJ databases">
        <title>Undibacterium sp. 20NA77.5 isolated from freshwater.</title>
        <authorList>
            <person name="Le V."/>
            <person name="Ko S.-R."/>
            <person name="Ahn C.-Y."/>
            <person name="Oh H.-M."/>
        </authorList>
    </citation>
    <scope>NUCLEOTIDE SEQUENCE</scope>
    <source>
        <strain evidence="2">20NA77.5</strain>
    </source>
</reference>
<protein>
    <submittedName>
        <fullName evidence="2">DUF3108 domain-containing protein</fullName>
    </submittedName>
</protein>
<dbReference type="InterPro" id="IPR021457">
    <property type="entry name" value="DUF3108"/>
</dbReference>
<evidence type="ECO:0000313" key="3">
    <source>
        <dbReference type="Proteomes" id="UP001181355"/>
    </source>
</evidence>
<dbReference type="Pfam" id="PF11306">
    <property type="entry name" value="DUF3108"/>
    <property type="match status" value="1"/>
</dbReference>
<evidence type="ECO:0000256" key="1">
    <source>
        <dbReference type="SAM" id="MobiDB-lite"/>
    </source>
</evidence>
<feature type="region of interest" description="Disordered" evidence="1">
    <location>
        <begin position="39"/>
        <end position="111"/>
    </location>
</feature>
<dbReference type="Proteomes" id="UP001181355">
    <property type="component" value="Chromosome"/>
</dbReference>